<dbReference type="RefSeq" id="WP_263077046.1">
    <property type="nucleotide sequence ID" value="NZ_CP089977.1"/>
</dbReference>
<accession>A0ABY6F620</accession>
<evidence type="ECO:0000313" key="1">
    <source>
        <dbReference type="EMBL" id="UXZ05536.1"/>
    </source>
</evidence>
<gene>
    <name evidence="1" type="ORF">LU297_03565</name>
</gene>
<name>A0ABY6F620_9GAMM</name>
<evidence type="ECO:0000313" key="2">
    <source>
        <dbReference type="Proteomes" id="UP001063782"/>
    </source>
</evidence>
<proteinExistence type="predicted"/>
<dbReference type="Proteomes" id="UP001063782">
    <property type="component" value="Chromosome"/>
</dbReference>
<dbReference type="EMBL" id="CP089977">
    <property type="protein sequence ID" value="UXZ05536.1"/>
    <property type="molecule type" value="Genomic_DNA"/>
</dbReference>
<keyword evidence="2" id="KW-1185">Reference proteome</keyword>
<protein>
    <submittedName>
        <fullName evidence="1">Uncharacterized protein</fullName>
    </submittedName>
</protein>
<organism evidence="1 2">
    <name type="scientific">Moraxella nasicaprae</name>
    <dbReference type="NCBI Taxonomy" id="2904122"/>
    <lineage>
        <taxon>Bacteria</taxon>
        <taxon>Pseudomonadati</taxon>
        <taxon>Pseudomonadota</taxon>
        <taxon>Gammaproteobacteria</taxon>
        <taxon>Moraxellales</taxon>
        <taxon>Moraxellaceae</taxon>
        <taxon>Moraxella</taxon>
    </lineage>
</organism>
<reference evidence="1" key="1">
    <citation type="submission" date="2021-12" db="EMBL/GenBank/DDBJ databases">
        <title>taxonomy of Moraxella sp. ZY201224.</title>
        <authorList>
            <person name="Li F."/>
        </authorList>
    </citation>
    <scope>NUCLEOTIDE SEQUENCE</scope>
    <source>
        <strain evidence="1">ZY201224</strain>
    </source>
</reference>
<sequence>MQTISFEVNDTAYQNFINKIGKENLQLYFANFVNDYGKDDNKFPPAYQKIGMAKPFKIPENFDDEMTDFSQ</sequence>